<accession>A0A420KBP9</accession>
<dbReference type="AlphaFoldDB" id="A0A420KBP9"/>
<reference evidence="2 3" key="1">
    <citation type="submission" date="2018-09" db="EMBL/GenBank/DDBJ databases">
        <title>Genome comparison of Alicycliphilus sp. BQ1, a polyurethanolytic bacterium, with its closest phylogenetic relatives Alicycliphilus denitrificans BC and K601, unable to attack polyurethane.</title>
        <authorList>
            <person name="Loza-Tavera H."/>
            <person name="Lozano L."/>
            <person name="Cevallos M."/>
            <person name="Maya-Lucas O."/>
            <person name="Garcia-Mena J."/>
            <person name="Hernandez J."/>
        </authorList>
    </citation>
    <scope>NUCLEOTIDE SEQUENCE [LARGE SCALE GENOMIC DNA]</scope>
    <source>
        <strain evidence="2 3">BQ1</strain>
    </source>
</reference>
<dbReference type="EMBL" id="NKDB02000002">
    <property type="protein sequence ID" value="RKJ96628.1"/>
    <property type="molecule type" value="Genomic_DNA"/>
</dbReference>
<feature type="region of interest" description="Disordered" evidence="1">
    <location>
        <begin position="249"/>
        <end position="272"/>
    </location>
</feature>
<dbReference type="RefSeq" id="WP_094438190.1">
    <property type="nucleotide sequence ID" value="NZ_NKDB02000002.1"/>
</dbReference>
<proteinExistence type="predicted"/>
<sequence>MGILDAALDPQFRSDVGRGLLDVANRGVAGLLGGPVDAAALALKPLGYSHPAPIGGSEWIGSLMEQAGMVSPERRSTAEFLASLLTPSVGTGGAKAVGLLSEMSPEVVGSAGRAGPLSMGYQLGAISPEGKARLLADLQAGKGSGTYRLGDVTEGQLKALQRLGLGPTRSRDVTMTDGVFGHLHDGRMLKDGFSPEDVTRFTEQAMSKSSQAELNTAKAHQNPALVNRKLTDALSGKRYDAQMPLKVEDGALTPATVFPRGLPGRNKKPPNE</sequence>
<organism evidence="2 3">
    <name type="scientific">Alicycliphilus denitrificans</name>
    <dbReference type="NCBI Taxonomy" id="179636"/>
    <lineage>
        <taxon>Bacteria</taxon>
        <taxon>Pseudomonadati</taxon>
        <taxon>Pseudomonadota</taxon>
        <taxon>Betaproteobacteria</taxon>
        <taxon>Burkholderiales</taxon>
        <taxon>Comamonadaceae</taxon>
        <taxon>Alicycliphilus</taxon>
    </lineage>
</organism>
<gene>
    <name evidence="2" type="ORF">CE154_011435</name>
</gene>
<evidence type="ECO:0000313" key="2">
    <source>
        <dbReference type="EMBL" id="RKJ96628.1"/>
    </source>
</evidence>
<protein>
    <submittedName>
        <fullName evidence="2">Uncharacterized protein</fullName>
    </submittedName>
</protein>
<evidence type="ECO:0000256" key="1">
    <source>
        <dbReference type="SAM" id="MobiDB-lite"/>
    </source>
</evidence>
<name>A0A420KBP9_9BURK</name>
<comment type="caution">
    <text evidence="2">The sequence shown here is derived from an EMBL/GenBank/DDBJ whole genome shotgun (WGS) entry which is preliminary data.</text>
</comment>
<evidence type="ECO:0000313" key="3">
    <source>
        <dbReference type="Proteomes" id="UP000216225"/>
    </source>
</evidence>
<dbReference type="Proteomes" id="UP000216225">
    <property type="component" value="Unassembled WGS sequence"/>
</dbReference>